<dbReference type="InterPro" id="IPR007060">
    <property type="entry name" value="FtsL/DivIC"/>
</dbReference>
<comment type="function">
    <text evidence="7">Essential cell division protein. May link together the upstream cell division proteins, which are predominantly cytoplasmic, with the downstream cell division proteins, which are predominantly periplasmic.</text>
</comment>
<dbReference type="Proteomes" id="UP001500604">
    <property type="component" value="Unassembled WGS sequence"/>
</dbReference>
<evidence type="ECO:0000256" key="7">
    <source>
        <dbReference type="HAMAP-Rule" id="MF_00599"/>
    </source>
</evidence>
<proteinExistence type="inferred from homology"/>
<name>A0ABP8V806_9GAMM</name>
<keyword evidence="5 7" id="KW-0472">Membrane</keyword>
<dbReference type="HAMAP" id="MF_00599">
    <property type="entry name" value="FtsB"/>
    <property type="match status" value="1"/>
</dbReference>
<keyword evidence="6 7" id="KW-0131">Cell cycle</keyword>
<accession>A0ABP8V806</accession>
<evidence type="ECO:0000256" key="4">
    <source>
        <dbReference type="ARBA" id="ARBA00022989"/>
    </source>
</evidence>
<evidence type="ECO:0000256" key="5">
    <source>
        <dbReference type="ARBA" id="ARBA00023136"/>
    </source>
</evidence>
<comment type="similarity">
    <text evidence="7">Belongs to the FtsB family.</text>
</comment>
<keyword evidence="9" id="KW-1185">Reference proteome</keyword>
<reference evidence="9" key="1">
    <citation type="journal article" date="2019" name="Int. J. Syst. Evol. Microbiol.">
        <title>The Global Catalogue of Microorganisms (GCM) 10K type strain sequencing project: providing services to taxonomists for standard genome sequencing and annotation.</title>
        <authorList>
            <consortium name="The Broad Institute Genomics Platform"/>
            <consortium name="The Broad Institute Genome Sequencing Center for Infectious Disease"/>
            <person name="Wu L."/>
            <person name="Ma J."/>
        </authorList>
    </citation>
    <scope>NUCLEOTIDE SEQUENCE [LARGE SCALE GENOMIC DNA]</scope>
    <source>
        <strain evidence="9">JCM 17805</strain>
    </source>
</reference>
<sequence>MLAFLLALLQYRLWVGEGSIAQLMAVKEQVALQKLENQRLAERNRLLAVDVVALQTGLEAVEEYARTELGMIRHDEEFFLMAD</sequence>
<dbReference type="PANTHER" id="PTHR37485:SF1">
    <property type="entry name" value="CELL DIVISION PROTEIN FTSB"/>
    <property type="match status" value="1"/>
</dbReference>
<feature type="topological domain" description="Cytoplasmic" evidence="7">
    <location>
        <begin position="1"/>
        <end position="3"/>
    </location>
</feature>
<dbReference type="Pfam" id="PF04977">
    <property type="entry name" value="DivIC"/>
    <property type="match status" value="1"/>
</dbReference>
<dbReference type="EMBL" id="BAABFL010000468">
    <property type="protein sequence ID" value="GAA4652031.1"/>
    <property type="molecule type" value="Genomic_DNA"/>
</dbReference>
<keyword evidence="2 7" id="KW-0132">Cell division</keyword>
<keyword evidence="4 7" id="KW-1133">Transmembrane helix</keyword>
<dbReference type="GO" id="GO:0051301">
    <property type="term" value="P:cell division"/>
    <property type="evidence" value="ECO:0007669"/>
    <property type="project" value="UniProtKB-KW"/>
</dbReference>
<evidence type="ECO:0000256" key="2">
    <source>
        <dbReference type="ARBA" id="ARBA00022618"/>
    </source>
</evidence>
<keyword evidence="1 7" id="KW-1003">Cell membrane</keyword>
<comment type="caution">
    <text evidence="8">The sequence shown here is derived from an EMBL/GenBank/DDBJ whole genome shotgun (WGS) entry which is preliminary data.</text>
</comment>
<organism evidence="8 9">
    <name type="scientific">Kistimonas scapharcae</name>
    <dbReference type="NCBI Taxonomy" id="1036133"/>
    <lineage>
        <taxon>Bacteria</taxon>
        <taxon>Pseudomonadati</taxon>
        <taxon>Pseudomonadota</taxon>
        <taxon>Gammaproteobacteria</taxon>
        <taxon>Oceanospirillales</taxon>
        <taxon>Endozoicomonadaceae</taxon>
        <taxon>Kistimonas</taxon>
    </lineage>
</organism>
<keyword evidence="3 7" id="KW-0812">Transmembrane</keyword>
<keyword evidence="7" id="KW-0997">Cell inner membrane</keyword>
<comment type="subcellular location">
    <subcellularLocation>
        <location evidence="7">Cell inner membrane</location>
        <topology evidence="7">Single-pass type II membrane protein</topology>
    </subcellularLocation>
    <text evidence="7">Localizes to the division septum.</text>
</comment>
<feature type="topological domain" description="Periplasmic" evidence="7">
    <location>
        <begin position="16"/>
        <end position="83"/>
    </location>
</feature>
<evidence type="ECO:0000313" key="8">
    <source>
        <dbReference type="EMBL" id="GAA4652031.1"/>
    </source>
</evidence>
<evidence type="ECO:0000313" key="9">
    <source>
        <dbReference type="Proteomes" id="UP001500604"/>
    </source>
</evidence>
<dbReference type="PANTHER" id="PTHR37485">
    <property type="entry name" value="CELL DIVISION PROTEIN FTSB"/>
    <property type="match status" value="1"/>
</dbReference>
<evidence type="ECO:0000256" key="3">
    <source>
        <dbReference type="ARBA" id="ARBA00022692"/>
    </source>
</evidence>
<evidence type="ECO:0000256" key="6">
    <source>
        <dbReference type="ARBA" id="ARBA00023306"/>
    </source>
</evidence>
<evidence type="ECO:0000256" key="1">
    <source>
        <dbReference type="ARBA" id="ARBA00022475"/>
    </source>
</evidence>
<gene>
    <name evidence="7 8" type="primary">ftsB</name>
    <name evidence="8" type="ORF">GCM10023116_43150</name>
</gene>
<comment type="subunit">
    <text evidence="7">Part of a complex composed of FtsB, FtsL and FtsQ.</text>
</comment>
<dbReference type="InterPro" id="IPR023081">
    <property type="entry name" value="Cell_div_FtsB"/>
</dbReference>
<protein>
    <recommendedName>
        <fullName evidence="7">Cell division protein FtsB</fullName>
    </recommendedName>
</protein>